<name>K0KD65_WICCF</name>
<evidence type="ECO:0000313" key="1">
    <source>
        <dbReference type="EMBL" id="CCH43045.1"/>
    </source>
</evidence>
<organism evidence="1 2">
    <name type="scientific">Wickerhamomyces ciferrii (strain ATCC 14091 / BCRC 22168 / CBS 111 / JCM 3599 / NBRC 0793 / NRRL Y-1031 F-60-10)</name>
    <name type="common">Yeast</name>
    <name type="synonym">Pichia ciferrii</name>
    <dbReference type="NCBI Taxonomy" id="1206466"/>
    <lineage>
        <taxon>Eukaryota</taxon>
        <taxon>Fungi</taxon>
        <taxon>Dikarya</taxon>
        <taxon>Ascomycota</taxon>
        <taxon>Saccharomycotina</taxon>
        <taxon>Saccharomycetes</taxon>
        <taxon>Phaffomycetales</taxon>
        <taxon>Wickerhamomycetaceae</taxon>
        <taxon>Wickerhamomyces</taxon>
    </lineage>
</organism>
<reference evidence="1 2" key="1">
    <citation type="journal article" date="2012" name="Eukaryot. Cell">
        <title>Draft genome sequence of Wickerhamomyces ciferrii NRRL Y-1031 F-60-10.</title>
        <authorList>
            <person name="Schneider J."/>
            <person name="Andrea H."/>
            <person name="Blom J."/>
            <person name="Jaenicke S."/>
            <person name="Ruckert C."/>
            <person name="Schorsch C."/>
            <person name="Szczepanowski R."/>
            <person name="Farwick M."/>
            <person name="Goesmann A."/>
            <person name="Puhler A."/>
            <person name="Schaffer S."/>
            <person name="Tauch A."/>
            <person name="Kohler T."/>
            <person name="Brinkrolf K."/>
        </authorList>
    </citation>
    <scope>NUCLEOTIDE SEQUENCE [LARGE SCALE GENOMIC DNA]</scope>
    <source>
        <strain evidence="2">ATCC 14091 / BCRC 22168 / CBS 111 / JCM 3599 / NBRC 0793 / NRRL Y-1031 F-60-10</strain>
    </source>
</reference>
<dbReference type="AlphaFoldDB" id="K0KD65"/>
<dbReference type="HOGENOM" id="CLU_516016_0_0_1"/>
<proteinExistence type="predicted"/>
<sequence>MEQYHNRDNSIVTMSTVTRTSSIFSQSKEVDEDDDVFSLYAYDEEKDDTKEQKSIIQDNKQHKRSISSNSDYFSKNKLKAIMITVFGDQDQFEISNNKLQDFFYAGPINKQSTIWRKAYYNDYHGFDQLEKIYTNTTDQESLQQSSIIIDDTQSIVPSTIENESIQESHVTIDELEPLSRDPKQQYHIRLSTMDGTFATILKKNETTTVQDVLEILDNKYQLKNIKLTLFDNKNQVEISDLSKNDLILKKQNDLLIQSGVKVENLIRECLNNNNRCKFIIKSDDTISNTGNTLKNSRRSISCASLVRDSKIHYHIRLSTKDESFKTILKKDETTTLGQVLQTLKKRFQLQNIKIVLEDTLNQTEITGLQNDDPIIRMQNDLLLSSGVKIEDLSKECLNKNNRFKFYIKQDTKNHNIEDLILQRDPKIIYPFRLSTPNGSFSTIFQKDETTTLGDILSCLAHAFYIMGVNELIFEDTQTNTIIKKFNNGDDEIIKYQNDFLLKNGVKFEDLNKVCGDENSRFRFIINGV</sequence>
<gene>
    <name evidence="1" type="ORF">BN7_2592</name>
</gene>
<dbReference type="Proteomes" id="UP000009328">
    <property type="component" value="Unassembled WGS sequence"/>
</dbReference>
<dbReference type="EMBL" id="CAIF01000065">
    <property type="protein sequence ID" value="CCH43045.1"/>
    <property type="molecule type" value="Genomic_DNA"/>
</dbReference>
<protein>
    <submittedName>
        <fullName evidence="1">Uncharacterized protein</fullName>
    </submittedName>
</protein>
<keyword evidence="2" id="KW-1185">Reference proteome</keyword>
<accession>K0KD65</accession>
<dbReference type="InParanoid" id="K0KD65"/>
<evidence type="ECO:0000313" key="2">
    <source>
        <dbReference type="Proteomes" id="UP000009328"/>
    </source>
</evidence>
<comment type="caution">
    <text evidence="1">The sequence shown here is derived from an EMBL/GenBank/DDBJ whole genome shotgun (WGS) entry which is preliminary data.</text>
</comment>